<dbReference type="STRING" id="43928.SAMN05443636_1581"/>
<dbReference type="EMBL" id="FQWV01000003">
    <property type="protein sequence ID" value="SHH00543.1"/>
    <property type="molecule type" value="Genomic_DNA"/>
</dbReference>
<feature type="compositionally biased region" description="Basic and acidic residues" evidence="1">
    <location>
        <begin position="221"/>
        <end position="237"/>
    </location>
</feature>
<reference evidence="2 3" key="1">
    <citation type="submission" date="2016-11" db="EMBL/GenBank/DDBJ databases">
        <authorList>
            <person name="Jaros S."/>
            <person name="Januszkiewicz K."/>
            <person name="Wedrychowicz H."/>
        </authorList>
    </citation>
    <scope>NUCLEOTIDE SEQUENCE [LARGE SCALE GENOMIC DNA]</scope>
    <source>
        <strain evidence="2 3">DSM 9297</strain>
    </source>
</reference>
<protein>
    <submittedName>
        <fullName evidence="2">Uncharacterized protein</fullName>
    </submittedName>
</protein>
<gene>
    <name evidence="2" type="ORF">SAMN05443636_1581</name>
</gene>
<organism evidence="2 3">
    <name type="scientific">Halobaculum gomorrense</name>
    <dbReference type="NCBI Taxonomy" id="43928"/>
    <lineage>
        <taxon>Archaea</taxon>
        <taxon>Methanobacteriati</taxon>
        <taxon>Methanobacteriota</taxon>
        <taxon>Stenosarchaea group</taxon>
        <taxon>Halobacteria</taxon>
        <taxon>Halobacteriales</taxon>
        <taxon>Haloferacaceae</taxon>
        <taxon>Halobaculum</taxon>
    </lineage>
</organism>
<feature type="region of interest" description="Disordered" evidence="1">
    <location>
        <begin position="216"/>
        <end position="239"/>
    </location>
</feature>
<proteinExistence type="predicted"/>
<name>A0A1M5PH21_9EURY</name>
<evidence type="ECO:0000313" key="2">
    <source>
        <dbReference type="EMBL" id="SHH00543.1"/>
    </source>
</evidence>
<dbReference type="RefSeq" id="WP_073308230.1">
    <property type="nucleotide sequence ID" value="NZ_FQWV01000003.1"/>
</dbReference>
<keyword evidence="3" id="KW-1185">Reference proteome</keyword>
<sequence>MSSDARYRFVPWVREGYQPSDGSGDDWSVGVTLPVEGTGSKGTETREASVDLSLYGPGEVTGIDLQQVVRTEPTSGTSDFPPNHFPLVELDDPTLPWLFTPETPDEQGKLRPWCCLLTVEKTEGVSLQTGTDAPAAILDVRDPASPGEHLPDLSQSWAWAHAQVVGLDEGASARDALTTDRSTKTLARLLSPRQLEPDTDYYACVVPTFEPGRLAGLGKQPYERDDDGTVVRSHGDAWDASSPPAQLRLPVYYHWEFSTGKAGDFESLVRRLEPSVLDGVGVRQVDAGDPGPSELESPGEVVTVEGALTSTTISTDTYSDSLKPALTNILDQASALAPESAVPGDSGDDRILGPPIYGQWPPATEDVPAEGDPPAWLRDCNVDPRYRVPAAYGTEVVQERQEALMAEAWNQVGDIREANRLLRHARLARTASQSIHNAMGDLSPAARLTLTEPAHGRLLNDATSETIAAAVEGSALPSAVLSPAFRRATRPGGPLSSRLGGVRRERIVEGINDGSITPGDDGDAPSGTQVIGDELAGQLCSAAREREDAVADWRLLGPTADQPITEAIDAVRKACREARERTETATQKVDEQATAELGVLREVLFPICGTGDWESELDALQAAVESEDQAAIRSAIDGVERWLTDARASHETLQEMATPGSELEEVLEESPGVTPAVGTLDSAVTTLWVRLILDGLFAHACTRGRTALDKHLGGDEDPPAVLAELSSLCSLLCGKLRRALSAAVWTGDVRRVRRVVATMQQVLAMAEARLARLRDPEEGPLATLGDACEDVEWYLDLFERRLADAPWDPAADAVGPRVCPRDSPTDSPPLDFQTTADAVQNATDPAVTIPDRIGGRLDGLPLDGRDEPLAQILAHPEFDEPMYGPLRDLSQDKLVPGVGEIPLDSVGVLETNPAFVESYMLGLSHEFARELRWREYPTDLRGTYFRQFWNPEGRDPPLSPEAKKDIGYVHRWDDAADLGGNYLAKMAAKTDGGPSGDAGARVVLVVRGAVFDRYPNTHVYAAKGVDAAEDAELERKPDLPNMDDGGGTVKHPIFRGRLDPDVTFFGFDLTEEEAKADPGWFFVIEEPPSGPSFGLDVGGSNDVPDADWTWEDLTWDDVTANGYVSAGRDSLTDAAPAPGDLPTNPAWSKNGAHMAEITWIRPFRAAIHADDMLPTNGGSQ</sequence>
<accession>A0A1M5PH21</accession>
<dbReference type="Proteomes" id="UP000184357">
    <property type="component" value="Unassembled WGS sequence"/>
</dbReference>
<dbReference type="AlphaFoldDB" id="A0A1M5PH21"/>
<evidence type="ECO:0000256" key="1">
    <source>
        <dbReference type="SAM" id="MobiDB-lite"/>
    </source>
</evidence>
<dbReference type="OrthoDB" id="242459at2157"/>
<evidence type="ECO:0000313" key="3">
    <source>
        <dbReference type="Proteomes" id="UP000184357"/>
    </source>
</evidence>